<keyword evidence="1" id="KW-1185">Reference proteome</keyword>
<dbReference type="AlphaFoldDB" id="A0A1I7WD14"/>
<name>A0A1I7WD14_HETBA</name>
<proteinExistence type="predicted"/>
<dbReference type="WBParaSite" id="Hba_02587">
    <property type="protein sequence ID" value="Hba_02587"/>
    <property type="gene ID" value="Hba_02587"/>
</dbReference>
<protein>
    <submittedName>
        <fullName evidence="2">Ovule protein</fullName>
    </submittedName>
</protein>
<evidence type="ECO:0000313" key="1">
    <source>
        <dbReference type="Proteomes" id="UP000095283"/>
    </source>
</evidence>
<accession>A0A1I7WD14</accession>
<organism evidence="1 2">
    <name type="scientific">Heterorhabditis bacteriophora</name>
    <name type="common">Entomopathogenic nematode worm</name>
    <dbReference type="NCBI Taxonomy" id="37862"/>
    <lineage>
        <taxon>Eukaryota</taxon>
        <taxon>Metazoa</taxon>
        <taxon>Ecdysozoa</taxon>
        <taxon>Nematoda</taxon>
        <taxon>Chromadorea</taxon>
        <taxon>Rhabditida</taxon>
        <taxon>Rhabditina</taxon>
        <taxon>Rhabditomorpha</taxon>
        <taxon>Strongyloidea</taxon>
        <taxon>Heterorhabditidae</taxon>
        <taxon>Heterorhabditis</taxon>
    </lineage>
</organism>
<sequence length="78" mass="9218">MALVKYPFHFLIFRQNYNVTSSESRTSLNYDLMFLLQLSVAELHKLKQVPKEVREINCEERETQFLSSPPENPNKDSQ</sequence>
<evidence type="ECO:0000313" key="2">
    <source>
        <dbReference type="WBParaSite" id="Hba_02587"/>
    </source>
</evidence>
<dbReference type="Proteomes" id="UP000095283">
    <property type="component" value="Unplaced"/>
</dbReference>
<reference evidence="2" key="1">
    <citation type="submission" date="2016-11" db="UniProtKB">
        <authorList>
            <consortium name="WormBaseParasite"/>
        </authorList>
    </citation>
    <scope>IDENTIFICATION</scope>
</reference>